<reference evidence="1" key="1">
    <citation type="submission" date="2014-11" db="EMBL/GenBank/DDBJ databases">
        <authorList>
            <person name="Amaro Gonzalez C."/>
        </authorList>
    </citation>
    <scope>NUCLEOTIDE SEQUENCE</scope>
</reference>
<sequence length="125" mass="13815">MCGMTPPPAIVALMSESNSSSPRIASCKWRGVIRFTFKSLEAFPANSRTSAVRYSRMAALYTAAVPLHARDSWSLISDACGYDRRGTVNPLSVSAKQPLSWSCRSPSLLCHQPLCFIWLKICARF</sequence>
<protein>
    <submittedName>
        <fullName evidence="1">Uncharacterized protein</fullName>
    </submittedName>
</protein>
<dbReference type="EMBL" id="GBXM01016559">
    <property type="protein sequence ID" value="JAH92018.1"/>
    <property type="molecule type" value="Transcribed_RNA"/>
</dbReference>
<reference evidence="1" key="2">
    <citation type="journal article" date="2015" name="Fish Shellfish Immunol.">
        <title>Early steps in the European eel (Anguilla anguilla)-Vibrio vulnificus interaction in the gills: Role of the RtxA13 toxin.</title>
        <authorList>
            <person name="Callol A."/>
            <person name="Pajuelo D."/>
            <person name="Ebbesson L."/>
            <person name="Teles M."/>
            <person name="MacKenzie S."/>
            <person name="Amaro C."/>
        </authorList>
    </citation>
    <scope>NUCLEOTIDE SEQUENCE</scope>
</reference>
<evidence type="ECO:0000313" key="1">
    <source>
        <dbReference type="EMBL" id="JAH92018.1"/>
    </source>
</evidence>
<dbReference type="AlphaFoldDB" id="A0A0E9WRC8"/>
<proteinExistence type="predicted"/>
<accession>A0A0E9WRC8</accession>
<name>A0A0E9WRC8_ANGAN</name>
<organism evidence="1">
    <name type="scientific">Anguilla anguilla</name>
    <name type="common">European freshwater eel</name>
    <name type="synonym">Muraena anguilla</name>
    <dbReference type="NCBI Taxonomy" id="7936"/>
    <lineage>
        <taxon>Eukaryota</taxon>
        <taxon>Metazoa</taxon>
        <taxon>Chordata</taxon>
        <taxon>Craniata</taxon>
        <taxon>Vertebrata</taxon>
        <taxon>Euteleostomi</taxon>
        <taxon>Actinopterygii</taxon>
        <taxon>Neopterygii</taxon>
        <taxon>Teleostei</taxon>
        <taxon>Anguilliformes</taxon>
        <taxon>Anguillidae</taxon>
        <taxon>Anguilla</taxon>
    </lineage>
</organism>